<protein>
    <recommendedName>
        <fullName evidence="1">GIY-YIG domain-containing protein</fullName>
    </recommendedName>
</protein>
<dbReference type="InterPro" id="IPR025579">
    <property type="entry name" value="DUF4357"/>
</dbReference>
<dbReference type="eggNOG" id="COG0322">
    <property type="taxonomic scope" value="Bacteria"/>
</dbReference>
<dbReference type="OrthoDB" id="2656488at2"/>
<dbReference type="Proteomes" id="UP000030003">
    <property type="component" value="Unassembled WGS sequence"/>
</dbReference>
<evidence type="ECO:0000313" key="2">
    <source>
        <dbReference type="EMBL" id="KGO99839.1"/>
    </source>
</evidence>
<proteinExistence type="predicted"/>
<dbReference type="Pfam" id="PF14267">
    <property type="entry name" value="DUF4357"/>
    <property type="match status" value="1"/>
</dbReference>
<comment type="caution">
    <text evidence="2">The sequence shown here is derived from an EMBL/GenBank/DDBJ whole genome shotgun (WGS) entry which is preliminary data.</text>
</comment>
<dbReference type="EMBL" id="AVBH01000002">
    <property type="protein sequence ID" value="KGO99839.1"/>
    <property type="molecule type" value="Genomic_DNA"/>
</dbReference>
<name>A0A0A0MB89_9GAMM</name>
<organism evidence="2 3">
    <name type="scientific">Lysobacter defluvii IMMIB APB-9 = DSM 18482</name>
    <dbReference type="NCBI Taxonomy" id="1385515"/>
    <lineage>
        <taxon>Bacteria</taxon>
        <taxon>Pseudomonadati</taxon>
        <taxon>Pseudomonadota</taxon>
        <taxon>Gammaproteobacteria</taxon>
        <taxon>Lysobacterales</taxon>
        <taxon>Lysobacteraceae</taxon>
        <taxon>Novilysobacter</taxon>
    </lineage>
</organism>
<dbReference type="AlphaFoldDB" id="A0A0A0MB89"/>
<sequence length="289" mass="31886">MPHPQTIQIFLPTGDPQGIRIAEITTRIVRVIEVPRSLLGDFLKMPEAEQVGVYFLFGEDEDGGAPRCYIGQTGSLKTRLSQHNAAKDFWNRALIAVSLTHSLTNTHASYLEWLSIQQAQSAGRYVMDNGNAGARPHTPAPMQADCSEIHATMRMLLATLGHPVFDPLSKPVATGGQSDDGELYYCRARNAEGRGQYTEEGFVVLKGSSGRADVTPSFMSRARERLLKQGVLVLDGDRVRFERDHLFKTPSGASDCLTGGNTNGWLEWKRPDGRTLQELERVTVEEGDS</sequence>
<dbReference type="CDD" id="cd10447">
    <property type="entry name" value="GIY-YIG_unchar_2"/>
    <property type="match status" value="1"/>
</dbReference>
<dbReference type="RefSeq" id="WP_027068881.1">
    <property type="nucleotide sequence ID" value="NZ_AUHT01000004.1"/>
</dbReference>
<evidence type="ECO:0000313" key="3">
    <source>
        <dbReference type="Proteomes" id="UP000030003"/>
    </source>
</evidence>
<accession>A0A0A0MB89</accession>
<keyword evidence="3" id="KW-1185">Reference proteome</keyword>
<reference evidence="2 3" key="1">
    <citation type="submission" date="2013-08" db="EMBL/GenBank/DDBJ databases">
        <title>Genomic analysis of Lysobacter defluvii.</title>
        <authorList>
            <person name="Wang Q."/>
            <person name="Wang G."/>
        </authorList>
    </citation>
    <scope>NUCLEOTIDE SEQUENCE [LARGE SCALE GENOMIC DNA]</scope>
    <source>
        <strain evidence="2 3">IMMIB APB-9</strain>
    </source>
</reference>
<dbReference type="STRING" id="1385515.GCA_000423325_00323"/>
<feature type="domain" description="GIY-YIG" evidence="1">
    <location>
        <begin position="49"/>
        <end position="127"/>
    </location>
</feature>
<dbReference type="PROSITE" id="PS50164">
    <property type="entry name" value="GIY_YIG"/>
    <property type="match status" value="1"/>
</dbReference>
<evidence type="ECO:0000259" key="1">
    <source>
        <dbReference type="PROSITE" id="PS50164"/>
    </source>
</evidence>
<dbReference type="InterPro" id="IPR000305">
    <property type="entry name" value="GIY-YIG_endonuc"/>
</dbReference>
<gene>
    <name evidence="2" type="ORF">N791_09955</name>
</gene>